<keyword evidence="11" id="KW-1185">Reference proteome</keyword>
<evidence type="ECO:0000256" key="4">
    <source>
        <dbReference type="ARBA" id="ARBA00022692"/>
    </source>
</evidence>
<feature type="domain" description="Major facilitator superfamily (MFS) profile" evidence="9">
    <location>
        <begin position="79"/>
        <end position="523"/>
    </location>
</feature>
<dbReference type="Pfam" id="PF00083">
    <property type="entry name" value="Sugar_tr"/>
    <property type="match status" value="1"/>
</dbReference>
<dbReference type="NCBIfam" id="TIGR00879">
    <property type="entry name" value="SP"/>
    <property type="match status" value="1"/>
</dbReference>
<name>A0A9P4WSL4_9PLEO</name>
<dbReference type="OrthoDB" id="6133115at2759"/>
<dbReference type="InterPro" id="IPR005829">
    <property type="entry name" value="Sugar_transporter_CS"/>
</dbReference>
<evidence type="ECO:0000256" key="8">
    <source>
        <dbReference type="SAM" id="Phobius"/>
    </source>
</evidence>
<dbReference type="InterPro" id="IPR005828">
    <property type="entry name" value="MFS_sugar_transport-like"/>
</dbReference>
<feature type="transmembrane region" description="Helical" evidence="8">
    <location>
        <begin position="501"/>
        <end position="519"/>
    </location>
</feature>
<keyword evidence="6 8" id="KW-0472">Membrane</keyword>
<dbReference type="InterPro" id="IPR036259">
    <property type="entry name" value="MFS_trans_sf"/>
</dbReference>
<keyword evidence="5 8" id="KW-1133">Transmembrane helix</keyword>
<dbReference type="PANTHER" id="PTHR48022">
    <property type="entry name" value="PLASTIDIC GLUCOSE TRANSPORTER 4"/>
    <property type="match status" value="1"/>
</dbReference>
<feature type="transmembrane region" description="Helical" evidence="8">
    <location>
        <begin position="374"/>
        <end position="391"/>
    </location>
</feature>
<feature type="transmembrane region" description="Helical" evidence="8">
    <location>
        <begin position="332"/>
        <end position="354"/>
    </location>
</feature>
<comment type="similarity">
    <text evidence="2 7">Belongs to the major facilitator superfamily. Sugar transporter (TC 2.A.1.1) family.</text>
</comment>
<proteinExistence type="inferred from homology"/>
<feature type="transmembrane region" description="Helical" evidence="8">
    <location>
        <begin position="403"/>
        <end position="423"/>
    </location>
</feature>
<dbReference type="InterPro" id="IPR020846">
    <property type="entry name" value="MFS_dom"/>
</dbReference>
<dbReference type="SUPFAM" id="SSF103473">
    <property type="entry name" value="MFS general substrate transporter"/>
    <property type="match status" value="1"/>
</dbReference>
<sequence length="563" mass="61614">MFERLVGLGFLHRVAGAHRSDLDHVVQNSKYVHIQGVSSAFLHEVVEVKTLKGSEAYHEANTLEPLPRFHLRTIALAGCLLLGFFCQTVNGFDGSLFGGLTANKTFLAKFDGAPDGPWAAITSAMYQIGAVSALPFAGPIIDSFGRRMGMLSGAALIIVGTIINGLTMANGSNPQLKGGRFVLGFGVTIVSAAGPIYVVETAHPAMRSVITAYCNTFWFVGSILAAGAVRGGLNLTGDITWALPVWLQLVFPGLIAVFIWFAPESPRWLYVNGKMAQAKDVLTKWHGYGNPDSAWVKLQLSEYEEFLELDGADKRWWDYSALFRSRSSRYRLLCNVVFSIFAQWAGNGVLTYFLPAVLKTAGYTESVEQANINLGYACFQFAFALLGAAFVEKIGRRPMFLGSMAACTVVWVAMTIASSQFAASEETNASAARAMVAMIFLFGMVYSVGLTPLQALYPVEVLSFEMRAKGMAFSSLAVNAGGLLNQFAWPISLADIGWKTYIVFTVWDAIQVVIFYFLLPETKKRTLEEMDLIFEAKNPVKESLQKKRIDFSAEGQIVAIEKI</sequence>
<evidence type="ECO:0000256" key="2">
    <source>
        <dbReference type="ARBA" id="ARBA00010992"/>
    </source>
</evidence>
<protein>
    <recommendedName>
        <fullName evidence="9">Major facilitator superfamily (MFS) profile domain-containing protein</fullName>
    </recommendedName>
</protein>
<dbReference type="PROSITE" id="PS50850">
    <property type="entry name" value="MFS"/>
    <property type="match status" value="1"/>
</dbReference>
<keyword evidence="3 7" id="KW-0813">Transport</keyword>
<feature type="transmembrane region" description="Helical" evidence="8">
    <location>
        <begin position="181"/>
        <end position="198"/>
    </location>
</feature>
<comment type="subcellular location">
    <subcellularLocation>
        <location evidence="1">Membrane</location>
        <topology evidence="1">Multi-pass membrane protein</topology>
    </subcellularLocation>
</comment>
<dbReference type="FunFam" id="1.20.1250.20:FF:000134">
    <property type="entry name" value="MFS sugar transporter protein"/>
    <property type="match status" value="1"/>
</dbReference>
<evidence type="ECO:0000256" key="1">
    <source>
        <dbReference type="ARBA" id="ARBA00004141"/>
    </source>
</evidence>
<evidence type="ECO:0000256" key="6">
    <source>
        <dbReference type="ARBA" id="ARBA00023136"/>
    </source>
</evidence>
<dbReference type="InterPro" id="IPR003663">
    <property type="entry name" value="Sugar/inositol_transpt"/>
</dbReference>
<dbReference type="Proteomes" id="UP000758155">
    <property type="component" value="Unassembled WGS sequence"/>
</dbReference>
<evidence type="ECO:0000256" key="7">
    <source>
        <dbReference type="RuleBase" id="RU003346"/>
    </source>
</evidence>
<dbReference type="GO" id="GO:0016020">
    <property type="term" value="C:membrane"/>
    <property type="evidence" value="ECO:0007669"/>
    <property type="project" value="UniProtKB-SubCell"/>
</dbReference>
<dbReference type="EMBL" id="SWKV01000024">
    <property type="protein sequence ID" value="KAF3040724.1"/>
    <property type="molecule type" value="Genomic_DNA"/>
</dbReference>
<gene>
    <name evidence="10" type="ORF">E8E12_007401</name>
</gene>
<reference evidence="10" key="1">
    <citation type="submission" date="2019-04" db="EMBL/GenBank/DDBJ databases">
        <title>Sequencing of skin fungus with MAO and IRED activity.</title>
        <authorList>
            <person name="Marsaioli A.J."/>
            <person name="Bonatto J.M.C."/>
            <person name="Reis Junior O."/>
        </authorList>
    </citation>
    <scope>NUCLEOTIDE SEQUENCE</scope>
    <source>
        <strain evidence="10">28M1</strain>
    </source>
</reference>
<evidence type="ECO:0000313" key="11">
    <source>
        <dbReference type="Proteomes" id="UP000758155"/>
    </source>
</evidence>
<dbReference type="AlphaFoldDB" id="A0A9P4WSL4"/>
<feature type="transmembrane region" description="Helical" evidence="8">
    <location>
        <begin position="435"/>
        <end position="459"/>
    </location>
</feature>
<feature type="transmembrane region" description="Helical" evidence="8">
    <location>
        <begin position="210"/>
        <end position="229"/>
    </location>
</feature>
<evidence type="ECO:0000259" key="9">
    <source>
        <dbReference type="PROSITE" id="PS50850"/>
    </source>
</evidence>
<feature type="transmembrane region" description="Helical" evidence="8">
    <location>
        <begin position="149"/>
        <end position="169"/>
    </location>
</feature>
<feature type="transmembrane region" description="Helical" evidence="8">
    <location>
        <begin position="471"/>
        <end position="489"/>
    </location>
</feature>
<organism evidence="10 11">
    <name type="scientific">Didymella heteroderae</name>
    <dbReference type="NCBI Taxonomy" id="1769908"/>
    <lineage>
        <taxon>Eukaryota</taxon>
        <taxon>Fungi</taxon>
        <taxon>Dikarya</taxon>
        <taxon>Ascomycota</taxon>
        <taxon>Pezizomycotina</taxon>
        <taxon>Dothideomycetes</taxon>
        <taxon>Pleosporomycetidae</taxon>
        <taxon>Pleosporales</taxon>
        <taxon>Pleosporineae</taxon>
        <taxon>Didymellaceae</taxon>
        <taxon>Didymella</taxon>
    </lineage>
</organism>
<dbReference type="GO" id="GO:0005351">
    <property type="term" value="F:carbohydrate:proton symporter activity"/>
    <property type="evidence" value="ECO:0007669"/>
    <property type="project" value="TreeGrafter"/>
</dbReference>
<dbReference type="Gene3D" id="1.20.1250.20">
    <property type="entry name" value="MFS general substrate transporter like domains"/>
    <property type="match status" value="1"/>
</dbReference>
<dbReference type="PROSITE" id="PS00216">
    <property type="entry name" value="SUGAR_TRANSPORT_1"/>
    <property type="match status" value="2"/>
</dbReference>
<dbReference type="InterPro" id="IPR050360">
    <property type="entry name" value="MFS_Sugar_Transporters"/>
</dbReference>
<dbReference type="PANTHER" id="PTHR48022:SF13">
    <property type="entry name" value="MAJOR FACILITATOR SUPERFAMILY (MFS) PROFILE DOMAIN-CONTAINING PROTEIN"/>
    <property type="match status" value="1"/>
</dbReference>
<evidence type="ECO:0000313" key="10">
    <source>
        <dbReference type="EMBL" id="KAF3040724.1"/>
    </source>
</evidence>
<evidence type="ECO:0000256" key="3">
    <source>
        <dbReference type="ARBA" id="ARBA00022448"/>
    </source>
</evidence>
<evidence type="ECO:0000256" key="5">
    <source>
        <dbReference type="ARBA" id="ARBA00022989"/>
    </source>
</evidence>
<feature type="transmembrane region" description="Helical" evidence="8">
    <location>
        <begin position="74"/>
        <end position="98"/>
    </location>
</feature>
<comment type="caution">
    <text evidence="10">The sequence shown here is derived from an EMBL/GenBank/DDBJ whole genome shotgun (WGS) entry which is preliminary data.</text>
</comment>
<feature type="transmembrane region" description="Helical" evidence="8">
    <location>
        <begin position="241"/>
        <end position="262"/>
    </location>
</feature>
<keyword evidence="4 8" id="KW-0812">Transmembrane</keyword>
<feature type="transmembrane region" description="Helical" evidence="8">
    <location>
        <begin position="118"/>
        <end position="137"/>
    </location>
</feature>
<accession>A0A9P4WSL4</accession>